<feature type="transmembrane region" description="Helical" evidence="2">
    <location>
        <begin position="431"/>
        <end position="449"/>
    </location>
</feature>
<evidence type="ECO:0000313" key="3">
    <source>
        <dbReference type="EMBL" id="KAG6428850.1"/>
    </source>
</evidence>
<feature type="transmembrane region" description="Helical" evidence="2">
    <location>
        <begin position="191"/>
        <end position="215"/>
    </location>
</feature>
<feature type="transmembrane region" description="Helical" evidence="2">
    <location>
        <begin position="169"/>
        <end position="185"/>
    </location>
</feature>
<protein>
    <submittedName>
        <fullName evidence="3">Uncharacterized protein</fullName>
    </submittedName>
</protein>
<feature type="transmembrane region" description="Helical" evidence="2">
    <location>
        <begin position="124"/>
        <end position="148"/>
    </location>
</feature>
<gene>
    <name evidence="3" type="ORF">SASPL_106889</name>
</gene>
<feature type="transmembrane region" description="Helical" evidence="2">
    <location>
        <begin position="276"/>
        <end position="293"/>
    </location>
</feature>
<feature type="transmembrane region" description="Helical" evidence="2">
    <location>
        <begin position="23"/>
        <end position="45"/>
    </location>
</feature>
<comment type="similarity">
    <text evidence="1">Belongs to the major facilitator superfamily. Phosphate:H(+) symporter (TC 2.A.1.9) family.</text>
</comment>
<keyword evidence="2" id="KW-0472">Membrane</keyword>
<feature type="transmembrane region" description="Helical" evidence="2">
    <location>
        <begin position="382"/>
        <end position="404"/>
    </location>
</feature>
<feature type="transmembrane region" description="Helical" evidence="2">
    <location>
        <begin position="240"/>
        <end position="264"/>
    </location>
</feature>
<reference evidence="3" key="1">
    <citation type="submission" date="2018-01" db="EMBL/GenBank/DDBJ databases">
        <authorList>
            <person name="Mao J.F."/>
        </authorList>
    </citation>
    <scope>NUCLEOTIDE SEQUENCE</scope>
    <source>
        <strain evidence="3">Huo1</strain>
        <tissue evidence="3">Leaf</tissue>
    </source>
</reference>
<evidence type="ECO:0000256" key="1">
    <source>
        <dbReference type="ARBA" id="ARBA00044504"/>
    </source>
</evidence>
<sequence length="477" mass="54579">MDSPNLEDPTCFPHPSGITTKSIIFILGLIWSYMMVEKTFLDILITRLVKAWKAYDLRISAIVVSSHEAATFLFVAIFSYATDVNRSRLGRFRMVVFSTTVCIAGLMLYVMTETDDKGQPNLWLFFYPALGLLGLAQAGHKVTLRVFLEDQFRRRRVETNDKERRRCTKFWWFLVSVVAAIFAQLEPLTGFPFKTLALALISVMMFFFIVFFLGFEQYHNGEIDNDEAPHQGITWRMIIILLRLWVCLSSLSLVSASGSTFFLLEATSLVAHHDNLFAILILANLVRCVEIMVSELSRWATKQLGFRISIVELMRIGMGIGCCILCCNIASIAADDRGGGVMSVYWLIPQFFLLGLVRGFAKDGFQSVFESNVHPPYKIHGRCLGALTTGFGSLLSILCVYIFGMKQFYIFGSKQFQWFQYDLENSRLNKYYNFLSILSVWNGFLYVDLMRSYVGTWFLMEDAEMQKAYLDHKQKMG</sequence>
<keyword evidence="2" id="KW-0812">Transmembrane</keyword>
<feature type="transmembrane region" description="Helical" evidence="2">
    <location>
        <begin position="57"/>
        <end position="80"/>
    </location>
</feature>
<comment type="caution">
    <text evidence="3">The sequence shown here is derived from an EMBL/GenBank/DDBJ whole genome shotgun (WGS) entry which is preliminary data.</text>
</comment>
<feature type="transmembrane region" description="Helical" evidence="2">
    <location>
        <begin position="313"/>
        <end position="334"/>
    </location>
</feature>
<proteinExistence type="inferred from homology"/>
<reference evidence="3" key="2">
    <citation type="submission" date="2020-08" db="EMBL/GenBank/DDBJ databases">
        <title>Plant Genome Project.</title>
        <authorList>
            <person name="Zhang R.-G."/>
        </authorList>
    </citation>
    <scope>NUCLEOTIDE SEQUENCE</scope>
    <source>
        <strain evidence="3">Huo1</strain>
        <tissue evidence="3">Leaf</tissue>
    </source>
</reference>
<name>A0A8X8Y9F2_SALSN</name>
<dbReference type="PANTHER" id="PTHR11654">
    <property type="entry name" value="OLIGOPEPTIDE TRANSPORTER-RELATED"/>
    <property type="match status" value="1"/>
</dbReference>
<evidence type="ECO:0000313" key="4">
    <source>
        <dbReference type="Proteomes" id="UP000298416"/>
    </source>
</evidence>
<keyword evidence="2" id="KW-1133">Transmembrane helix</keyword>
<dbReference type="SUPFAM" id="SSF103473">
    <property type="entry name" value="MFS general substrate transporter"/>
    <property type="match status" value="1"/>
</dbReference>
<dbReference type="Proteomes" id="UP000298416">
    <property type="component" value="Unassembled WGS sequence"/>
</dbReference>
<dbReference type="EMBL" id="PNBA02000003">
    <property type="protein sequence ID" value="KAG6428850.1"/>
    <property type="molecule type" value="Genomic_DNA"/>
</dbReference>
<dbReference type="Gene3D" id="1.20.1250.20">
    <property type="entry name" value="MFS general substrate transporter like domains"/>
    <property type="match status" value="2"/>
</dbReference>
<feature type="transmembrane region" description="Helical" evidence="2">
    <location>
        <begin position="340"/>
        <end position="361"/>
    </location>
</feature>
<keyword evidence="4" id="KW-1185">Reference proteome</keyword>
<evidence type="ECO:0000256" key="2">
    <source>
        <dbReference type="SAM" id="Phobius"/>
    </source>
</evidence>
<dbReference type="AlphaFoldDB" id="A0A8X8Y9F2"/>
<organism evidence="3">
    <name type="scientific">Salvia splendens</name>
    <name type="common">Scarlet sage</name>
    <dbReference type="NCBI Taxonomy" id="180675"/>
    <lineage>
        <taxon>Eukaryota</taxon>
        <taxon>Viridiplantae</taxon>
        <taxon>Streptophyta</taxon>
        <taxon>Embryophyta</taxon>
        <taxon>Tracheophyta</taxon>
        <taxon>Spermatophyta</taxon>
        <taxon>Magnoliopsida</taxon>
        <taxon>eudicotyledons</taxon>
        <taxon>Gunneridae</taxon>
        <taxon>Pentapetalae</taxon>
        <taxon>asterids</taxon>
        <taxon>lamiids</taxon>
        <taxon>Lamiales</taxon>
        <taxon>Lamiaceae</taxon>
        <taxon>Nepetoideae</taxon>
        <taxon>Mentheae</taxon>
        <taxon>Salviinae</taxon>
        <taxon>Salvia</taxon>
        <taxon>Salvia subgen. Calosphace</taxon>
        <taxon>core Calosphace</taxon>
    </lineage>
</organism>
<dbReference type="InterPro" id="IPR036259">
    <property type="entry name" value="MFS_trans_sf"/>
</dbReference>
<feature type="transmembrane region" description="Helical" evidence="2">
    <location>
        <begin position="92"/>
        <end position="112"/>
    </location>
</feature>
<accession>A0A8X8Y9F2</accession>